<dbReference type="RefSeq" id="WP_187786077.1">
    <property type="nucleotide sequence ID" value="NZ_JACTVA010000041.1"/>
</dbReference>
<accession>A0ABR7RSB1</accession>
<dbReference type="Pfam" id="PF02831">
    <property type="entry name" value="gpW"/>
    <property type="match status" value="1"/>
</dbReference>
<keyword evidence="2" id="KW-1185">Reference proteome</keyword>
<reference evidence="1 2" key="1">
    <citation type="journal article" date="2013" name="Int. J. Syst. Evol. Microbiol.">
        <title>Roseomonas aerophila sp. nov., isolated from air.</title>
        <authorList>
            <person name="Kim S.J."/>
            <person name="Weon H.Y."/>
            <person name="Ahn J.H."/>
            <person name="Hong S.B."/>
            <person name="Seok S.J."/>
            <person name="Whang K.S."/>
            <person name="Kwon S.W."/>
        </authorList>
    </citation>
    <scope>NUCLEOTIDE SEQUENCE [LARGE SCALE GENOMIC DNA]</scope>
    <source>
        <strain evidence="1 2">NBRC 108923</strain>
    </source>
</reference>
<evidence type="ECO:0000313" key="1">
    <source>
        <dbReference type="EMBL" id="MBC9208927.1"/>
    </source>
</evidence>
<proteinExistence type="predicted"/>
<organism evidence="1 2">
    <name type="scientific">Teichococcus aerophilus</name>
    <dbReference type="NCBI Taxonomy" id="1224513"/>
    <lineage>
        <taxon>Bacteria</taxon>
        <taxon>Pseudomonadati</taxon>
        <taxon>Pseudomonadota</taxon>
        <taxon>Alphaproteobacteria</taxon>
        <taxon>Acetobacterales</taxon>
        <taxon>Roseomonadaceae</taxon>
        <taxon>Roseomonas</taxon>
    </lineage>
</organism>
<dbReference type="Proteomes" id="UP000626026">
    <property type="component" value="Unassembled WGS sequence"/>
</dbReference>
<name>A0ABR7RSB1_9PROT</name>
<comment type="caution">
    <text evidence="1">The sequence shown here is derived from an EMBL/GenBank/DDBJ whole genome shotgun (WGS) entry which is preliminary data.</text>
</comment>
<protein>
    <submittedName>
        <fullName evidence="1">Phage head-tail adapter protein</fullName>
    </submittedName>
</protein>
<dbReference type="Gene3D" id="3.30.1580.10">
    <property type="entry name" value="Head-to-tail joining protein W"/>
    <property type="match status" value="1"/>
</dbReference>
<dbReference type="InterPro" id="IPR036626">
    <property type="entry name" value="GpW_sf"/>
</dbReference>
<evidence type="ECO:0000313" key="2">
    <source>
        <dbReference type="Proteomes" id="UP000626026"/>
    </source>
</evidence>
<sequence length="85" mass="9153">MSGTIQSGTFAGMSRDQLTAWRGRLQEALLGLAAGEKVVNVAYAQGTGSRSVTYTPADENRLRGLIRQLNNLLGQRQTAIGVSFR</sequence>
<gene>
    <name evidence="1" type="ORF">IBL26_18920</name>
</gene>
<dbReference type="EMBL" id="JACTVA010000041">
    <property type="protein sequence ID" value="MBC9208927.1"/>
    <property type="molecule type" value="Genomic_DNA"/>
</dbReference>
<dbReference type="InterPro" id="IPR004174">
    <property type="entry name" value="GpW"/>
</dbReference>
<dbReference type="SUPFAM" id="SSF64210">
    <property type="entry name" value="Head-to-tail joining protein W, gpW"/>
    <property type="match status" value="1"/>
</dbReference>